<dbReference type="PROSITE" id="PS50275">
    <property type="entry name" value="SAC"/>
    <property type="match status" value="1"/>
</dbReference>
<feature type="region of interest" description="Disordered" evidence="1">
    <location>
        <begin position="931"/>
        <end position="975"/>
    </location>
</feature>
<dbReference type="Pfam" id="PF02383">
    <property type="entry name" value="Syja_N"/>
    <property type="match status" value="1"/>
</dbReference>
<keyword evidence="5" id="KW-1185">Reference proteome</keyword>
<feature type="domain" description="SAC" evidence="2">
    <location>
        <begin position="324"/>
        <end position="688"/>
    </location>
</feature>
<feature type="compositionally biased region" description="Acidic residues" evidence="1">
    <location>
        <begin position="173"/>
        <end position="198"/>
    </location>
</feature>
<feature type="compositionally biased region" description="Low complexity" evidence="1">
    <location>
        <begin position="269"/>
        <end position="282"/>
    </location>
</feature>
<dbReference type="Proteomes" id="UP001182556">
    <property type="component" value="Unassembled WGS sequence"/>
</dbReference>
<dbReference type="InterPro" id="IPR022158">
    <property type="entry name" value="Inositol_phosphatase"/>
</dbReference>
<gene>
    <name evidence="4" type="ORF">DB88DRAFT_494421</name>
</gene>
<dbReference type="EMBL" id="JAODAN010000007">
    <property type="protein sequence ID" value="KAK1923266.1"/>
    <property type="molecule type" value="Genomic_DNA"/>
</dbReference>
<evidence type="ECO:0000313" key="5">
    <source>
        <dbReference type="Proteomes" id="UP001182556"/>
    </source>
</evidence>
<feature type="domain" description="HSac2" evidence="3">
    <location>
        <begin position="760"/>
        <end position="911"/>
    </location>
</feature>
<feature type="compositionally biased region" description="Basic and acidic residues" evidence="1">
    <location>
        <begin position="932"/>
        <end position="947"/>
    </location>
</feature>
<dbReference type="GO" id="GO:0043812">
    <property type="term" value="F:phosphatidylinositol-4-phosphate phosphatase activity"/>
    <property type="evidence" value="ECO:0007669"/>
    <property type="project" value="TreeGrafter"/>
</dbReference>
<feature type="compositionally biased region" description="Basic residues" evidence="1">
    <location>
        <begin position="139"/>
        <end position="148"/>
    </location>
</feature>
<evidence type="ECO:0000313" key="4">
    <source>
        <dbReference type="EMBL" id="KAK1923266.1"/>
    </source>
</evidence>
<feature type="region of interest" description="Disordered" evidence="1">
    <location>
        <begin position="365"/>
        <end position="391"/>
    </location>
</feature>
<dbReference type="AlphaFoldDB" id="A0AAD9CWA7"/>
<feature type="region of interest" description="Disordered" evidence="1">
    <location>
        <begin position="255"/>
        <end position="316"/>
    </location>
</feature>
<sequence length="1029" mass="113816">MTTRSILPKYTVPPTPPIIHRRVSLGQTPHGLVLFPHTSEPSDGPVKGVQVGWGVKGDVVAWTGQAEPCVELGGVLGIVRLWDNAYLLVFLPNEGKKIFPNQQGGTYCVNTLRGVYSIPLHPELAPGAISQLQAVQKSLKPKSPRKGGLKWSFGLNLKPGPKEASELQALADEANETDEEGGDDDDEDDDDDEEDEEYEARYEGETGTETEGEADGTMGSTSRDSVVAPEADEDPMPAMENKKRFSWNKLLPVRRAKASPATPVKDAEGTTVETTGTGSGAEPSLDESRPSTAASTVDSASGDKPFPTDPPQRRDLETKIIRQIVREFSSGGFFYSHNYDLTHSLQFKRSKVSSRHHAESALASLLNNSPPTSPLEAGPVQPPPVSPGSDEVVEPDVHLPLWRRADKRFFWNEWMIKDFIDKGFHNYIVPVTQGWVQSAEFVVDNVPIDFVVISRRSRDRAGLRYQRRGIDDEGHVANFVETEMIVRAKVEHKVSMFSFVQIRGSIPLKWSQSPYSMKPPPVLDRPVDQSYSVANLHFNDLTKKYGPITIINLSEQSGKEAAVTNGYGDLVKNLDRNDLTYVPFDFHAKCHGMKWENISELVQELDFAKMGYFWSLSNEPLREQTGVFRTNCIDCLDRTNVVQSALARHVLTEMLTQLGLVPAASAIEGVFNDVWANNGDMLSLCYAHTSALKGDFVRTGKRDIQGMLNDGISSLSRMFYGAISDFFAQAVISFFLGHRNLGVFSEFLESLESSDVSNLAQMSRVRAAAIETASARVINEDERRRAGWVLLAPDERGVTLSAKLEEKILLLTNQAVYVVSFNYALDKVAEFSRIPLGSITSLRHGAYIISALQEAGRDPNENSGFIITFTTGSEVTRYSSYSLRNAEQGKNAPTEAEVHLEDDLKKAEAVGDGDTQFYAFKVLPMEFDEKNEEPRFDLPVEERKDGQGADEETSDEEDAGEPVTPGPGKASTCKEQAGKIVRKIRRSCIRAGNDLGAIEEKDVVSLEEAERSTGLFAKMDYAVKRFLWL</sequence>
<dbReference type="InterPro" id="IPR034753">
    <property type="entry name" value="hSac2"/>
</dbReference>
<feature type="region of interest" description="Disordered" evidence="1">
    <location>
        <begin position="136"/>
        <end position="159"/>
    </location>
</feature>
<feature type="region of interest" description="Disordered" evidence="1">
    <location>
        <begin position="172"/>
        <end position="243"/>
    </location>
</feature>
<dbReference type="PANTHER" id="PTHR45662">
    <property type="entry name" value="PHOSPHATIDYLINOSITIDE PHOSPHATASE SAC1"/>
    <property type="match status" value="1"/>
</dbReference>
<organism evidence="4 5">
    <name type="scientific">Papiliotrema laurentii</name>
    <name type="common">Cryptococcus laurentii</name>
    <dbReference type="NCBI Taxonomy" id="5418"/>
    <lineage>
        <taxon>Eukaryota</taxon>
        <taxon>Fungi</taxon>
        <taxon>Dikarya</taxon>
        <taxon>Basidiomycota</taxon>
        <taxon>Agaricomycotina</taxon>
        <taxon>Tremellomycetes</taxon>
        <taxon>Tremellales</taxon>
        <taxon>Rhynchogastremaceae</taxon>
        <taxon>Papiliotrema</taxon>
    </lineage>
</organism>
<accession>A0AAD9CWA7</accession>
<name>A0AAD9CWA7_PAPLA</name>
<feature type="compositionally biased region" description="Polar residues" evidence="1">
    <location>
        <begin position="290"/>
        <end position="299"/>
    </location>
</feature>
<proteinExistence type="predicted"/>
<comment type="caution">
    <text evidence="4">The sequence shown here is derived from an EMBL/GenBank/DDBJ whole genome shotgun (WGS) entry which is preliminary data.</text>
</comment>
<dbReference type="Pfam" id="PF12456">
    <property type="entry name" value="hSac2"/>
    <property type="match status" value="1"/>
</dbReference>
<evidence type="ECO:0000259" key="3">
    <source>
        <dbReference type="PROSITE" id="PS51791"/>
    </source>
</evidence>
<protein>
    <submittedName>
        <fullName evidence="4">SacI homology domain-containing protein</fullName>
    </submittedName>
</protein>
<evidence type="ECO:0000256" key="1">
    <source>
        <dbReference type="SAM" id="MobiDB-lite"/>
    </source>
</evidence>
<dbReference type="GO" id="GO:0005783">
    <property type="term" value="C:endoplasmic reticulum"/>
    <property type="evidence" value="ECO:0007669"/>
    <property type="project" value="TreeGrafter"/>
</dbReference>
<dbReference type="PANTHER" id="PTHR45662:SF7">
    <property type="entry name" value="SACI DOMAIN PROTEIN (AFU_ORTHOLOGUE AFUA_1G15890)"/>
    <property type="match status" value="1"/>
</dbReference>
<dbReference type="GO" id="GO:0046856">
    <property type="term" value="P:phosphatidylinositol dephosphorylation"/>
    <property type="evidence" value="ECO:0007669"/>
    <property type="project" value="TreeGrafter"/>
</dbReference>
<reference evidence="4" key="1">
    <citation type="submission" date="2023-02" db="EMBL/GenBank/DDBJ databases">
        <title>Identification and recombinant expression of a fungal hydrolase from Papiliotrema laurentii that hydrolyzes apple cutin and clears colloidal polyester polyurethane.</title>
        <authorList>
            <consortium name="DOE Joint Genome Institute"/>
            <person name="Roman V.A."/>
            <person name="Bojanowski C."/>
            <person name="Crable B.R."/>
            <person name="Wagner D.N."/>
            <person name="Hung C.S."/>
            <person name="Nadeau L.J."/>
            <person name="Schratz L."/>
            <person name="Haridas S."/>
            <person name="Pangilinan J."/>
            <person name="Lipzen A."/>
            <person name="Na H."/>
            <person name="Yan M."/>
            <person name="Ng V."/>
            <person name="Grigoriev I.V."/>
            <person name="Spatafora J.W."/>
            <person name="Barlow D."/>
            <person name="Biffinger J."/>
            <person name="Kelley-Loughnane N."/>
            <person name="Varaljay V.A."/>
            <person name="Crookes-Goodson W.J."/>
        </authorList>
    </citation>
    <scope>NUCLEOTIDE SEQUENCE</scope>
    <source>
        <strain evidence="4">5307AH</strain>
    </source>
</reference>
<feature type="compositionally biased region" description="Acidic residues" evidence="1">
    <location>
        <begin position="948"/>
        <end position="960"/>
    </location>
</feature>
<dbReference type="PROSITE" id="PS51791">
    <property type="entry name" value="HSAC2"/>
    <property type="match status" value="1"/>
</dbReference>
<evidence type="ECO:0000259" key="2">
    <source>
        <dbReference type="PROSITE" id="PS50275"/>
    </source>
</evidence>
<dbReference type="InterPro" id="IPR002013">
    <property type="entry name" value="SAC_dom"/>
</dbReference>